<feature type="transmembrane region" description="Helical" evidence="1">
    <location>
        <begin position="143"/>
        <end position="163"/>
    </location>
</feature>
<name>A0A8J5VBC9_9HYME</name>
<keyword evidence="3" id="KW-1185">Reference proteome</keyword>
<gene>
    <name evidence="2" type="ORF">G9C98_002439</name>
</gene>
<dbReference type="GO" id="GO:0005886">
    <property type="term" value="C:plasma membrane"/>
    <property type="evidence" value="ECO:0007669"/>
    <property type="project" value="TreeGrafter"/>
</dbReference>
<evidence type="ECO:0000313" key="3">
    <source>
        <dbReference type="Proteomes" id="UP000729913"/>
    </source>
</evidence>
<feature type="transmembrane region" description="Helical" evidence="1">
    <location>
        <begin position="201"/>
        <end position="223"/>
    </location>
</feature>
<dbReference type="PANTHER" id="PTHR36692:SF2">
    <property type="entry name" value="GEO12064P1"/>
    <property type="match status" value="1"/>
</dbReference>
<protein>
    <submittedName>
        <fullName evidence="2">Uncharacterized protein</fullName>
    </submittedName>
</protein>
<reference evidence="2" key="2">
    <citation type="submission" date="2021-04" db="EMBL/GenBank/DDBJ databases">
        <title>Genome-wide patterns of bracovirus chromosomal integration into multiple host tissues during parasitism.</title>
        <authorList>
            <person name="Chebbi M.A.C."/>
        </authorList>
    </citation>
    <scope>NUCLEOTIDE SEQUENCE</scope>
    <source>
        <tissue evidence="2">Whole body</tissue>
    </source>
</reference>
<feature type="transmembrane region" description="Helical" evidence="1">
    <location>
        <begin position="175"/>
        <end position="195"/>
    </location>
</feature>
<evidence type="ECO:0000256" key="1">
    <source>
        <dbReference type="SAM" id="Phobius"/>
    </source>
</evidence>
<dbReference type="GO" id="GO:0019991">
    <property type="term" value="P:septate junction assembly"/>
    <property type="evidence" value="ECO:0007669"/>
    <property type="project" value="InterPro"/>
</dbReference>
<dbReference type="OrthoDB" id="6349206at2759"/>
<proteinExistence type="predicted"/>
<comment type="caution">
    <text evidence="2">The sequence shown here is derived from an EMBL/GenBank/DDBJ whole genome shotgun (WGS) entry which is preliminary data.</text>
</comment>
<keyword evidence="1" id="KW-0812">Transmembrane</keyword>
<accession>A0A8J5VBC9</accession>
<dbReference type="AlphaFoldDB" id="A0A8J5VBC9"/>
<keyword evidence="1" id="KW-0472">Membrane</keyword>
<dbReference type="InterPro" id="IPR038976">
    <property type="entry name" value="Ssk"/>
</dbReference>
<evidence type="ECO:0000313" key="2">
    <source>
        <dbReference type="EMBL" id="KAG8040443.1"/>
    </source>
</evidence>
<dbReference type="EMBL" id="JAAOIC020000020">
    <property type="protein sequence ID" value="KAG8040443.1"/>
    <property type="molecule type" value="Genomic_DNA"/>
</dbReference>
<feature type="transmembrane region" description="Helical" evidence="1">
    <location>
        <begin position="25"/>
        <end position="51"/>
    </location>
</feature>
<feature type="transmembrane region" description="Helical" evidence="1">
    <location>
        <begin position="235"/>
        <end position="257"/>
    </location>
</feature>
<sequence>MVMRQSQLQISNAGIHISDVIDHPIFIHDFVTCILCVFSMALYQLQFWILYDYLHWRYKRNKLAHDDLEMKPSSTSRDAQTSSSTSVTLRNEDPLYVLVTWKNIEHKNTNYKSTYRRCEAIDFIFVFQVVRCSYMYIYNNNVIFFQAIVCCIIGLHWHSENFGDLPTRFISTGTAGGYLIILVGLFAGGLMGTPVNRRVDLFFSLIGCVLFIASGALVIDAFDKVGYRSAARDRGLARGSLCIIEGALFLVDAILTFRGEA</sequence>
<dbReference type="Proteomes" id="UP000729913">
    <property type="component" value="Unassembled WGS sequence"/>
</dbReference>
<organism evidence="2 3">
    <name type="scientific">Cotesia typhae</name>
    <dbReference type="NCBI Taxonomy" id="2053667"/>
    <lineage>
        <taxon>Eukaryota</taxon>
        <taxon>Metazoa</taxon>
        <taxon>Ecdysozoa</taxon>
        <taxon>Arthropoda</taxon>
        <taxon>Hexapoda</taxon>
        <taxon>Insecta</taxon>
        <taxon>Pterygota</taxon>
        <taxon>Neoptera</taxon>
        <taxon>Endopterygota</taxon>
        <taxon>Hymenoptera</taxon>
        <taxon>Apocrita</taxon>
        <taxon>Ichneumonoidea</taxon>
        <taxon>Braconidae</taxon>
        <taxon>Microgastrinae</taxon>
        <taxon>Cotesia</taxon>
    </lineage>
</organism>
<dbReference type="PANTHER" id="PTHR36692">
    <property type="entry name" value="PROTEIN SNAKESKIN"/>
    <property type="match status" value="1"/>
</dbReference>
<reference evidence="2" key="1">
    <citation type="submission" date="2020-03" db="EMBL/GenBank/DDBJ databases">
        <authorList>
            <person name="Chebbi M.A."/>
            <person name="Drezen J.M."/>
        </authorList>
    </citation>
    <scope>NUCLEOTIDE SEQUENCE</scope>
    <source>
        <tissue evidence="2">Whole body</tissue>
    </source>
</reference>
<keyword evidence="1" id="KW-1133">Transmembrane helix</keyword>